<feature type="domain" description="AAA+ ATPase" evidence="8">
    <location>
        <begin position="162"/>
        <end position="271"/>
    </location>
</feature>
<evidence type="ECO:0000256" key="3">
    <source>
        <dbReference type="ARBA" id="ARBA00022753"/>
    </source>
</evidence>
<dbReference type="CDD" id="cd02678">
    <property type="entry name" value="MIT_VPS4"/>
    <property type="match status" value="1"/>
</dbReference>
<evidence type="ECO:0000259" key="9">
    <source>
        <dbReference type="SMART" id="SM00745"/>
    </source>
</evidence>
<dbReference type="FunFam" id="1.20.58.80:FF:000007">
    <property type="entry name" value="Suppressor of K+ transport growth defect 1"/>
    <property type="match status" value="1"/>
</dbReference>
<dbReference type="GO" id="GO:0016887">
    <property type="term" value="F:ATP hydrolysis activity"/>
    <property type="evidence" value="ECO:0007669"/>
    <property type="project" value="InterPro"/>
</dbReference>
<dbReference type="Pfam" id="PF04212">
    <property type="entry name" value="MIT"/>
    <property type="match status" value="1"/>
</dbReference>
<gene>
    <name evidence="10" type="primary">SKD1</name>
    <name evidence="10" type="ORF">SDJN03_03300</name>
</gene>
<name>A0AAV6P528_9ROSI</name>
<feature type="non-terminal residue" evidence="10">
    <location>
        <position position="1"/>
    </location>
</feature>
<dbReference type="GO" id="GO:0010008">
    <property type="term" value="C:endosome membrane"/>
    <property type="evidence" value="ECO:0007669"/>
    <property type="project" value="UniProtKB-SubCell"/>
</dbReference>
<dbReference type="Pfam" id="PF00004">
    <property type="entry name" value="AAA"/>
    <property type="match status" value="2"/>
</dbReference>
<keyword evidence="4 6" id="KW-0067">ATP-binding</keyword>
<reference evidence="10 11" key="1">
    <citation type="journal article" date="2021" name="Hortic Res">
        <title>The domestication of Cucurbita argyrosperma as revealed by the genome of its wild relative.</title>
        <authorList>
            <person name="Barrera-Redondo J."/>
            <person name="Sanchez-de la Vega G."/>
            <person name="Aguirre-Liguori J.A."/>
            <person name="Castellanos-Morales G."/>
            <person name="Gutierrez-Guerrero Y.T."/>
            <person name="Aguirre-Dugua X."/>
            <person name="Aguirre-Planter E."/>
            <person name="Tenaillon M.I."/>
            <person name="Lira-Saade R."/>
            <person name="Eguiarte L.E."/>
        </authorList>
    </citation>
    <scope>NUCLEOTIDE SEQUENCE [LARGE SCALE GENOMIC DNA]</scope>
    <source>
        <strain evidence="10">JBR-2021</strain>
    </source>
</reference>
<dbReference type="Proteomes" id="UP000685013">
    <property type="component" value="Chromosome 2"/>
</dbReference>
<dbReference type="Pfam" id="PF09336">
    <property type="entry name" value="Vps4_C"/>
    <property type="match status" value="1"/>
</dbReference>
<comment type="subcellular location">
    <subcellularLocation>
        <location evidence="1">Endosome membrane</location>
        <topology evidence="1">Peripheral membrane protein</topology>
    </subcellularLocation>
</comment>
<evidence type="ECO:0000256" key="2">
    <source>
        <dbReference type="ARBA" id="ARBA00022741"/>
    </source>
</evidence>
<comment type="caution">
    <text evidence="10">The sequence shown here is derived from an EMBL/GenBank/DDBJ whole genome shotgun (WGS) entry which is preliminary data.</text>
</comment>
<comment type="similarity">
    <text evidence="6">Belongs to the AAA ATPase family.</text>
</comment>
<evidence type="ECO:0000313" key="11">
    <source>
        <dbReference type="Proteomes" id="UP000685013"/>
    </source>
</evidence>
<keyword evidence="2 6" id="KW-0547">Nucleotide-binding</keyword>
<keyword evidence="11" id="KW-1185">Reference proteome</keyword>
<evidence type="ECO:0000256" key="1">
    <source>
        <dbReference type="ARBA" id="ARBA00004481"/>
    </source>
</evidence>
<dbReference type="InterPro" id="IPR003960">
    <property type="entry name" value="ATPase_AAA_CS"/>
</dbReference>
<feature type="domain" description="MIT" evidence="9">
    <location>
        <begin position="2"/>
        <end position="79"/>
    </location>
</feature>
<keyword evidence="3" id="KW-0967">Endosome</keyword>
<dbReference type="EMBL" id="JAGKQH010000002">
    <property type="protein sequence ID" value="KAG6605983.1"/>
    <property type="molecule type" value="Genomic_DNA"/>
</dbReference>
<dbReference type="InterPro" id="IPR050304">
    <property type="entry name" value="MT-severing_AAA_ATPase"/>
</dbReference>
<feature type="region of interest" description="Disordered" evidence="7">
    <location>
        <begin position="73"/>
        <end position="109"/>
    </location>
</feature>
<dbReference type="SMART" id="SM00745">
    <property type="entry name" value="MIT"/>
    <property type="match status" value="1"/>
</dbReference>
<evidence type="ECO:0000256" key="7">
    <source>
        <dbReference type="SAM" id="MobiDB-lite"/>
    </source>
</evidence>
<protein>
    <submittedName>
        <fullName evidence="10">Protein SUPPRESSOR OF K(+) TRANSPORT GROWTH DEFECT 1</fullName>
    </submittedName>
</protein>
<evidence type="ECO:0000259" key="8">
    <source>
        <dbReference type="SMART" id="SM00382"/>
    </source>
</evidence>
<dbReference type="SMART" id="SM00382">
    <property type="entry name" value="AAA"/>
    <property type="match status" value="1"/>
</dbReference>
<dbReference type="InterPro" id="IPR003959">
    <property type="entry name" value="ATPase_AAA_core"/>
</dbReference>
<dbReference type="PANTHER" id="PTHR23074:SF159">
    <property type="entry name" value="PROTEIN SUPPRESSOR OF K(+) TRANSPORT GROWTH DEFECT 1"/>
    <property type="match status" value="1"/>
</dbReference>
<dbReference type="GO" id="GO:0007033">
    <property type="term" value="P:vacuole organization"/>
    <property type="evidence" value="ECO:0007669"/>
    <property type="project" value="TreeGrafter"/>
</dbReference>
<dbReference type="InterPro" id="IPR007330">
    <property type="entry name" value="MIT_dom"/>
</dbReference>
<dbReference type="AlphaFoldDB" id="A0AAV6P528"/>
<sequence>MYSNFKEQAIEYVKQAVQEDNAGNYAKAFPLYMNALEYFKTHLKYEKNPKIKEAITQKFTEYLRRAEEIRAVLDDGGPGPASNGDAAVATKPKTKPKDGEGGDGEDPEQAKLRAGLNSAIIREKPDVKWNDVAGLESAKQALQEAVILPVKFPQFFTGKRRPWRAFLLYGPPGTGKSYLAKAVATEADSTFFRLLDGTICFAWQESFEENMTEGNESEASRRIKTELLVQMQGVGNNDQKVLVLAATNTPYALDQAIRRRFDKRIYIPLPDLKARQHMFKVHLGDTPHNLTEADFESLARKTDGFSGSDVSVCVKDVLFEPVRKTQDAMFFFKTPDGMWVPCGPKQQGAVQITMQELAGKGLASKILPPPITRTDFDKVLARQRPTVSKSDLEIHERFTKEFGEEG</sequence>
<evidence type="ECO:0000313" key="10">
    <source>
        <dbReference type="EMBL" id="KAG6605983.1"/>
    </source>
</evidence>
<accession>A0AAV6P528</accession>
<dbReference type="PROSITE" id="PS00674">
    <property type="entry name" value="AAA"/>
    <property type="match status" value="1"/>
</dbReference>
<dbReference type="GO" id="GO:0016197">
    <property type="term" value="P:endosomal transport"/>
    <property type="evidence" value="ECO:0007669"/>
    <property type="project" value="TreeGrafter"/>
</dbReference>
<evidence type="ECO:0000256" key="6">
    <source>
        <dbReference type="RuleBase" id="RU003651"/>
    </source>
</evidence>
<dbReference type="InterPro" id="IPR015415">
    <property type="entry name" value="Spast_Vps4_C"/>
</dbReference>
<evidence type="ECO:0000256" key="4">
    <source>
        <dbReference type="ARBA" id="ARBA00022840"/>
    </source>
</evidence>
<dbReference type="FunFam" id="1.10.8.60:FF:000015">
    <property type="entry name" value="vacuolar protein sorting-associated protein 4A"/>
    <property type="match status" value="1"/>
</dbReference>
<dbReference type="PANTHER" id="PTHR23074">
    <property type="entry name" value="AAA DOMAIN-CONTAINING"/>
    <property type="match status" value="1"/>
</dbReference>
<evidence type="ECO:0000256" key="5">
    <source>
        <dbReference type="ARBA" id="ARBA00023136"/>
    </source>
</evidence>
<dbReference type="InterPro" id="IPR003593">
    <property type="entry name" value="AAA+_ATPase"/>
</dbReference>
<keyword evidence="5" id="KW-0472">Membrane</keyword>
<proteinExistence type="inferred from homology"/>
<dbReference type="GO" id="GO:0005524">
    <property type="term" value="F:ATP binding"/>
    <property type="evidence" value="ECO:0007669"/>
    <property type="project" value="UniProtKB-KW"/>
</dbReference>
<dbReference type="InterPro" id="IPR045253">
    <property type="entry name" value="VPS4_MIT"/>
</dbReference>
<organism evidence="10 11">
    <name type="scientific">Cucurbita argyrosperma subsp. sororia</name>
    <dbReference type="NCBI Taxonomy" id="37648"/>
    <lineage>
        <taxon>Eukaryota</taxon>
        <taxon>Viridiplantae</taxon>
        <taxon>Streptophyta</taxon>
        <taxon>Embryophyta</taxon>
        <taxon>Tracheophyta</taxon>
        <taxon>Spermatophyta</taxon>
        <taxon>Magnoliopsida</taxon>
        <taxon>eudicotyledons</taxon>
        <taxon>Gunneridae</taxon>
        <taxon>Pentapetalae</taxon>
        <taxon>rosids</taxon>
        <taxon>fabids</taxon>
        <taxon>Cucurbitales</taxon>
        <taxon>Cucurbitaceae</taxon>
        <taxon>Cucurbiteae</taxon>
        <taxon>Cucurbita</taxon>
    </lineage>
</organism>